<dbReference type="STRING" id="63057.A0A2P5ESN4"/>
<dbReference type="AlphaFoldDB" id="A0A2P5ESN4"/>
<keyword evidence="3" id="KW-1185">Reference proteome</keyword>
<evidence type="ECO:0000256" key="1">
    <source>
        <dbReference type="ARBA" id="ARBA00022448"/>
    </source>
</evidence>
<sequence>MKGQVSTGTFRPGVYLGCFNGSEWSREDTTLMDVLARRKAGGYTCIKGDIRISGVKQKTSFIVFVDEVMEILELNNLKTAKLGFQGSQGCPLNRGRDH</sequence>
<organism evidence="2 3">
    <name type="scientific">Trema orientale</name>
    <name type="common">Charcoal tree</name>
    <name type="synonym">Celtis orientalis</name>
    <dbReference type="NCBI Taxonomy" id="63057"/>
    <lineage>
        <taxon>Eukaryota</taxon>
        <taxon>Viridiplantae</taxon>
        <taxon>Streptophyta</taxon>
        <taxon>Embryophyta</taxon>
        <taxon>Tracheophyta</taxon>
        <taxon>Spermatophyta</taxon>
        <taxon>Magnoliopsida</taxon>
        <taxon>eudicotyledons</taxon>
        <taxon>Gunneridae</taxon>
        <taxon>Pentapetalae</taxon>
        <taxon>rosids</taxon>
        <taxon>fabids</taxon>
        <taxon>Rosales</taxon>
        <taxon>Cannabaceae</taxon>
        <taxon>Trema</taxon>
    </lineage>
</organism>
<protein>
    <submittedName>
        <fullName evidence="2">Uncharacterized protein</fullName>
    </submittedName>
</protein>
<dbReference type="EMBL" id="JXTC01000104">
    <property type="protein sequence ID" value="PON88558.1"/>
    <property type="molecule type" value="Genomic_DNA"/>
</dbReference>
<dbReference type="InParanoid" id="A0A2P5ESN4"/>
<dbReference type="OrthoDB" id="66620at2759"/>
<accession>A0A2P5ESN4</accession>
<reference evidence="3" key="1">
    <citation type="submission" date="2016-06" db="EMBL/GenBank/DDBJ databases">
        <title>Parallel loss of symbiosis genes in relatives of nitrogen-fixing non-legume Parasponia.</title>
        <authorList>
            <person name="Van Velzen R."/>
            <person name="Holmer R."/>
            <person name="Bu F."/>
            <person name="Rutten L."/>
            <person name="Van Zeijl A."/>
            <person name="Liu W."/>
            <person name="Santuari L."/>
            <person name="Cao Q."/>
            <person name="Sharma T."/>
            <person name="Shen D."/>
            <person name="Roswanjaya Y."/>
            <person name="Wardhani T."/>
            <person name="Kalhor M.S."/>
            <person name="Jansen J."/>
            <person name="Van den Hoogen J."/>
            <person name="Gungor B."/>
            <person name="Hartog M."/>
            <person name="Hontelez J."/>
            <person name="Verver J."/>
            <person name="Yang W.-C."/>
            <person name="Schijlen E."/>
            <person name="Repin R."/>
            <person name="Schilthuizen M."/>
            <person name="Schranz E."/>
            <person name="Heidstra R."/>
            <person name="Miyata K."/>
            <person name="Fedorova E."/>
            <person name="Kohlen W."/>
            <person name="Bisseling T."/>
            <person name="Smit S."/>
            <person name="Geurts R."/>
        </authorList>
    </citation>
    <scope>NUCLEOTIDE SEQUENCE [LARGE SCALE GENOMIC DNA]</scope>
    <source>
        <strain evidence="3">cv. RG33-2</strain>
    </source>
</reference>
<comment type="caution">
    <text evidence="2">The sequence shown here is derived from an EMBL/GenBank/DDBJ whole genome shotgun (WGS) entry which is preliminary data.</text>
</comment>
<gene>
    <name evidence="2" type="ORF">TorRG33x02_156230</name>
</gene>
<name>A0A2P5ESN4_TREOI</name>
<evidence type="ECO:0000313" key="3">
    <source>
        <dbReference type="Proteomes" id="UP000237000"/>
    </source>
</evidence>
<evidence type="ECO:0000313" key="2">
    <source>
        <dbReference type="EMBL" id="PON88558.1"/>
    </source>
</evidence>
<keyword evidence="1" id="KW-0813">Transport</keyword>
<dbReference type="Proteomes" id="UP000237000">
    <property type="component" value="Unassembled WGS sequence"/>
</dbReference>
<dbReference type="PANTHER" id="PTHR19241">
    <property type="entry name" value="ATP-BINDING CASSETTE TRANSPORTER"/>
    <property type="match status" value="1"/>
</dbReference>
<proteinExistence type="predicted"/>